<protein>
    <submittedName>
        <fullName evidence="1">Uncharacterized protein</fullName>
    </submittedName>
</protein>
<comment type="caution">
    <text evidence="1">The sequence shown here is derived from an EMBL/GenBank/DDBJ whole genome shotgun (WGS) entry which is preliminary data.</text>
</comment>
<dbReference type="EMBL" id="LAZR01063998">
    <property type="protein sequence ID" value="KKK58407.1"/>
    <property type="molecule type" value="Genomic_DNA"/>
</dbReference>
<proteinExistence type="predicted"/>
<name>A0A0F8WNI0_9ZZZZ</name>
<feature type="non-terminal residue" evidence="1">
    <location>
        <position position="1"/>
    </location>
</feature>
<sequence>NASDLSIYFPYKDPDIPTDKNANKAMVDIFNENFEMDLDTQAYANTTSKGFIRIFYKYINNNINGIIICKYSHLYCA</sequence>
<reference evidence="1" key="1">
    <citation type="journal article" date="2015" name="Nature">
        <title>Complex archaea that bridge the gap between prokaryotes and eukaryotes.</title>
        <authorList>
            <person name="Spang A."/>
            <person name="Saw J.H."/>
            <person name="Jorgensen S.L."/>
            <person name="Zaremba-Niedzwiedzka K."/>
            <person name="Martijn J."/>
            <person name="Lind A.E."/>
            <person name="van Eijk R."/>
            <person name="Schleper C."/>
            <person name="Guy L."/>
            <person name="Ettema T.J."/>
        </authorList>
    </citation>
    <scope>NUCLEOTIDE SEQUENCE</scope>
</reference>
<gene>
    <name evidence="1" type="ORF">LCGC14_3044740</name>
</gene>
<evidence type="ECO:0000313" key="1">
    <source>
        <dbReference type="EMBL" id="KKK58407.1"/>
    </source>
</evidence>
<organism evidence="1">
    <name type="scientific">marine sediment metagenome</name>
    <dbReference type="NCBI Taxonomy" id="412755"/>
    <lineage>
        <taxon>unclassified sequences</taxon>
        <taxon>metagenomes</taxon>
        <taxon>ecological metagenomes</taxon>
    </lineage>
</organism>
<dbReference type="AlphaFoldDB" id="A0A0F8WNI0"/>
<accession>A0A0F8WNI0</accession>